<reference evidence="5 6" key="1">
    <citation type="submission" date="2023-04" db="EMBL/GenBank/DDBJ databases">
        <title>A long-awaited taxogenomic arrangement of the family Halomonadaceae.</title>
        <authorList>
            <person name="De La Haba R."/>
            <person name="Chuvochina M."/>
            <person name="Wittouck S."/>
            <person name="Arahal D.R."/>
            <person name="Sanchez-Porro C."/>
            <person name="Hugenholtz P."/>
            <person name="Ventosa A."/>
        </authorList>
    </citation>
    <scope>NUCLEOTIDE SEQUENCE [LARGE SCALE GENOMIC DNA]</scope>
    <source>
        <strain evidence="5 6">DSM 22428</strain>
    </source>
</reference>
<gene>
    <name evidence="5" type="ORF">QC825_13065</name>
</gene>
<dbReference type="Proteomes" id="UP001269375">
    <property type="component" value="Unassembled WGS sequence"/>
</dbReference>
<keyword evidence="5" id="KW-0255">Endonuclease</keyword>
<dbReference type="CDD" id="cd17246">
    <property type="entry name" value="RMtype1_S_SonII-TRD2-CR2_like"/>
    <property type="match status" value="1"/>
</dbReference>
<dbReference type="GO" id="GO:0016787">
    <property type="term" value="F:hydrolase activity"/>
    <property type="evidence" value="ECO:0007669"/>
    <property type="project" value="UniProtKB-KW"/>
</dbReference>
<dbReference type="EMBL" id="JARWAO010000007">
    <property type="protein sequence ID" value="MDR5897000.1"/>
    <property type="molecule type" value="Genomic_DNA"/>
</dbReference>
<name>A0ABU1GY76_9GAMM</name>
<dbReference type="SUPFAM" id="SSF116734">
    <property type="entry name" value="DNA methylase specificity domain"/>
    <property type="match status" value="2"/>
</dbReference>
<evidence type="ECO:0000313" key="5">
    <source>
        <dbReference type="EMBL" id="MDR5897000.1"/>
    </source>
</evidence>
<protein>
    <submittedName>
        <fullName evidence="5">Restriction endonuclease subunit S</fullName>
        <ecNumber evidence="5">3.1.21.-</ecNumber>
    </submittedName>
</protein>
<dbReference type="GO" id="GO:0004519">
    <property type="term" value="F:endonuclease activity"/>
    <property type="evidence" value="ECO:0007669"/>
    <property type="project" value="UniProtKB-KW"/>
</dbReference>
<dbReference type="Pfam" id="PF01420">
    <property type="entry name" value="Methylase_S"/>
    <property type="match status" value="1"/>
</dbReference>
<keyword evidence="5" id="KW-0540">Nuclease</keyword>
<accession>A0ABU1GY76</accession>
<proteinExistence type="inferred from homology"/>
<evidence type="ECO:0000256" key="2">
    <source>
        <dbReference type="ARBA" id="ARBA00022747"/>
    </source>
</evidence>
<dbReference type="InterPro" id="IPR052021">
    <property type="entry name" value="Type-I_RS_S_subunit"/>
</dbReference>
<dbReference type="CDD" id="cd17260">
    <property type="entry name" value="RMtype1_S_EcoEI-TRD1-CR1_like"/>
    <property type="match status" value="1"/>
</dbReference>
<dbReference type="EC" id="3.1.21.-" evidence="5"/>
<keyword evidence="5" id="KW-0378">Hydrolase</keyword>
<dbReference type="InterPro" id="IPR000055">
    <property type="entry name" value="Restrct_endonuc_typeI_TRD"/>
</dbReference>
<evidence type="ECO:0000259" key="4">
    <source>
        <dbReference type="Pfam" id="PF01420"/>
    </source>
</evidence>
<keyword evidence="6" id="KW-1185">Reference proteome</keyword>
<evidence type="ECO:0000256" key="1">
    <source>
        <dbReference type="ARBA" id="ARBA00010923"/>
    </source>
</evidence>
<dbReference type="InterPro" id="IPR044946">
    <property type="entry name" value="Restrct_endonuc_typeI_TRD_sf"/>
</dbReference>
<dbReference type="RefSeq" id="WP_251593877.1">
    <property type="nucleotide sequence ID" value="NZ_JAMLJI010000003.1"/>
</dbReference>
<keyword evidence="3" id="KW-0238">DNA-binding</keyword>
<feature type="domain" description="Type I restriction modification DNA specificity" evidence="4">
    <location>
        <begin position="6"/>
        <end position="185"/>
    </location>
</feature>
<comment type="caution">
    <text evidence="5">The sequence shown here is derived from an EMBL/GenBank/DDBJ whole genome shotgun (WGS) entry which is preliminary data.</text>
</comment>
<comment type="similarity">
    <text evidence="1">Belongs to the type-I restriction system S methylase family.</text>
</comment>
<sequence>MSCDPNWHEVPLYDVCESIMDCVNKTAPSVDYATPYKMIRTTNVRDGWVSLDQVKFVDKETYDKWIRRQKPQKGDVILTREAPLGEVGMLRSDERVFLGQRLVSYRANPEKLDNRFLLYAFQGYHLQTQIKALGSGSTVEHMRVPDAKKLRISLPTLSTQRQIASILSAYDDLIENNTRRIEILEEMARRLYEEWFIYFRFPGHEGMSFKESELGKIPEGWEVRRLDEVVTLNPKTKVLKEGEKWFVPMGALSESGMAVGPLEKKTGNSGAKFQNGDTLVARITPCLENGKTGFVDFLPEEQATACGSTEFIVMRSVRLCPEMTYLLARSDRFRDVAIKSMSGATGRQRVRVESLIELPVVQPDDATLNAFQNFVAPCFKQIRKLSKKNTNLRAQRDLLLPKLVSGETDVSDITMPDRKEVEAA</sequence>
<organism evidence="5 6">
    <name type="scientific">Larsenimonas suaedae</name>
    <dbReference type="NCBI Taxonomy" id="1851019"/>
    <lineage>
        <taxon>Bacteria</taxon>
        <taxon>Pseudomonadati</taxon>
        <taxon>Pseudomonadota</taxon>
        <taxon>Gammaproteobacteria</taxon>
        <taxon>Oceanospirillales</taxon>
        <taxon>Halomonadaceae</taxon>
        <taxon>Larsenimonas</taxon>
    </lineage>
</organism>
<dbReference type="PANTHER" id="PTHR30408">
    <property type="entry name" value="TYPE-1 RESTRICTION ENZYME ECOKI SPECIFICITY PROTEIN"/>
    <property type="match status" value="1"/>
</dbReference>
<keyword evidence="2" id="KW-0680">Restriction system</keyword>
<evidence type="ECO:0000256" key="3">
    <source>
        <dbReference type="ARBA" id="ARBA00023125"/>
    </source>
</evidence>
<dbReference type="Gene3D" id="3.90.220.20">
    <property type="entry name" value="DNA methylase specificity domains"/>
    <property type="match status" value="2"/>
</dbReference>
<evidence type="ECO:0000313" key="6">
    <source>
        <dbReference type="Proteomes" id="UP001269375"/>
    </source>
</evidence>
<dbReference type="PANTHER" id="PTHR30408:SF13">
    <property type="entry name" value="TYPE I RESTRICTION ENZYME HINDI SPECIFICITY SUBUNIT"/>
    <property type="match status" value="1"/>
</dbReference>